<comment type="caution">
    <text evidence="2">The sequence shown here is derived from an EMBL/GenBank/DDBJ whole genome shotgun (WGS) entry which is preliminary data.</text>
</comment>
<evidence type="ECO:0000313" key="3">
    <source>
        <dbReference type="Proteomes" id="UP001153555"/>
    </source>
</evidence>
<feature type="region of interest" description="Disordered" evidence="1">
    <location>
        <begin position="195"/>
        <end position="219"/>
    </location>
</feature>
<evidence type="ECO:0000313" key="2">
    <source>
        <dbReference type="EMBL" id="CAA0842855.1"/>
    </source>
</evidence>
<feature type="compositionally biased region" description="Basic and acidic residues" evidence="1">
    <location>
        <begin position="195"/>
        <end position="208"/>
    </location>
</feature>
<sequence length="238" mass="26940">MDLLHHEHLKNSSHGFPDWVLNKESSFPSSGQISTVDDHDSRNGCDMSDAALRFIDQILMEEDTDDGTHTLQESSHFQETERSFYDVLRKKYPPSPQQESSQLYADHHYSWTSGTLIDVVRESRFKTPTDHIVPSNSSISPSSGLYSVVKHKRSIGRSEVVKDFKEGVARVANSVPRKGKILHIIEVTIQNPPEGENKVVKPGEDRARTTKNPPVFTESDIPLEEFDKLLLSTLDDRE</sequence>
<protein>
    <submittedName>
        <fullName evidence="2">Scarecrow-like protein 9</fullName>
    </submittedName>
</protein>
<dbReference type="EMBL" id="CACSLK010034598">
    <property type="protein sequence ID" value="CAA0842855.1"/>
    <property type="molecule type" value="Genomic_DNA"/>
</dbReference>
<name>A0A9N7P524_STRHE</name>
<dbReference type="AlphaFoldDB" id="A0A9N7P524"/>
<gene>
    <name evidence="2" type="ORF">SHERM_08710</name>
</gene>
<reference evidence="2" key="1">
    <citation type="submission" date="2019-12" db="EMBL/GenBank/DDBJ databases">
        <authorList>
            <person name="Scholes J."/>
        </authorList>
    </citation>
    <scope>NUCLEOTIDE SEQUENCE</scope>
</reference>
<evidence type="ECO:0000256" key="1">
    <source>
        <dbReference type="SAM" id="MobiDB-lite"/>
    </source>
</evidence>
<dbReference type="OrthoDB" id="1750403at2759"/>
<organism evidence="2 3">
    <name type="scientific">Striga hermonthica</name>
    <name type="common">Purple witchweed</name>
    <name type="synonym">Buchnera hermonthica</name>
    <dbReference type="NCBI Taxonomy" id="68872"/>
    <lineage>
        <taxon>Eukaryota</taxon>
        <taxon>Viridiplantae</taxon>
        <taxon>Streptophyta</taxon>
        <taxon>Embryophyta</taxon>
        <taxon>Tracheophyta</taxon>
        <taxon>Spermatophyta</taxon>
        <taxon>Magnoliopsida</taxon>
        <taxon>eudicotyledons</taxon>
        <taxon>Gunneridae</taxon>
        <taxon>Pentapetalae</taxon>
        <taxon>asterids</taxon>
        <taxon>lamiids</taxon>
        <taxon>Lamiales</taxon>
        <taxon>Orobanchaceae</taxon>
        <taxon>Buchnereae</taxon>
        <taxon>Striga</taxon>
    </lineage>
</organism>
<dbReference type="Proteomes" id="UP001153555">
    <property type="component" value="Unassembled WGS sequence"/>
</dbReference>
<accession>A0A9N7P524</accession>
<keyword evidence="3" id="KW-1185">Reference proteome</keyword>
<proteinExistence type="predicted"/>